<dbReference type="InterPro" id="IPR002401">
    <property type="entry name" value="Cyt_P450_E_grp-I"/>
</dbReference>
<evidence type="ECO:0000256" key="1">
    <source>
        <dbReference type="ARBA" id="ARBA00022617"/>
    </source>
</evidence>
<comment type="caution">
    <text evidence="7">The sequence shown here is derived from an EMBL/GenBank/DDBJ whole genome shotgun (WGS) entry which is preliminary data.</text>
</comment>
<dbReference type="InterPro" id="IPR036396">
    <property type="entry name" value="Cyt_P450_sf"/>
</dbReference>
<evidence type="ECO:0000256" key="5">
    <source>
        <dbReference type="ARBA" id="ARBA00023033"/>
    </source>
</evidence>
<reference evidence="7 8" key="1">
    <citation type="journal article" date="2023" name="G3 (Bethesda)">
        <title>A chromosome-length genome assembly and annotation of blackberry (Rubus argutus, cv. 'Hillquist').</title>
        <authorList>
            <person name="Bruna T."/>
            <person name="Aryal R."/>
            <person name="Dudchenko O."/>
            <person name="Sargent D.J."/>
            <person name="Mead D."/>
            <person name="Buti M."/>
            <person name="Cavallini A."/>
            <person name="Hytonen T."/>
            <person name="Andres J."/>
            <person name="Pham M."/>
            <person name="Weisz D."/>
            <person name="Mascagni F."/>
            <person name="Usai G."/>
            <person name="Natali L."/>
            <person name="Bassil N."/>
            <person name="Fernandez G.E."/>
            <person name="Lomsadze A."/>
            <person name="Armour M."/>
            <person name="Olukolu B."/>
            <person name="Poorten T."/>
            <person name="Britton C."/>
            <person name="Davik J."/>
            <person name="Ashrafi H."/>
            <person name="Aiden E.L."/>
            <person name="Borodovsky M."/>
            <person name="Worthington M."/>
        </authorList>
    </citation>
    <scope>NUCLEOTIDE SEQUENCE [LARGE SCALE GENOMIC DNA]</scope>
    <source>
        <strain evidence="7">PI 553951</strain>
    </source>
</reference>
<dbReference type="AlphaFoldDB" id="A0AAW1YCF6"/>
<feature type="transmembrane region" description="Helical" evidence="6">
    <location>
        <begin position="6"/>
        <end position="22"/>
    </location>
</feature>
<gene>
    <name evidence="7" type="ORF">M0R45_011898</name>
</gene>
<dbReference type="GO" id="GO:0020037">
    <property type="term" value="F:heme binding"/>
    <property type="evidence" value="ECO:0007669"/>
    <property type="project" value="InterPro"/>
</dbReference>
<keyword evidence="4" id="KW-0408">Iron</keyword>
<evidence type="ECO:0000256" key="3">
    <source>
        <dbReference type="ARBA" id="ARBA00023002"/>
    </source>
</evidence>
<dbReference type="PANTHER" id="PTHR47947">
    <property type="entry name" value="CYTOCHROME P450 82C3-RELATED"/>
    <property type="match status" value="1"/>
</dbReference>
<evidence type="ECO:0000256" key="6">
    <source>
        <dbReference type="SAM" id="Phobius"/>
    </source>
</evidence>
<dbReference type="SUPFAM" id="SSF48264">
    <property type="entry name" value="Cytochrome P450"/>
    <property type="match status" value="1"/>
</dbReference>
<evidence type="ECO:0000256" key="2">
    <source>
        <dbReference type="ARBA" id="ARBA00022723"/>
    </source>
</evidence>
<accession>A0AAW1YCF6</accession>
<evidence type="ECO:0000313" key="8">
    <source>
        <dbReference type="Proteomes" id="UP001457282"/>
    </source>
</evidence>
<dbReference type="Pfam" id="PF00067">
    <property type="entry name" value="p450"/>
    <property type="match status" value="1"/>
</dbReference>
<evidence type="ECO:0000313" key="7">
    <source>
        <dbReference type="EMBL" id="KAK9946432.1"/>
    </source>
</evidence>
<keyword evidence="6" id="KW-0472">Membrane</keyword>
<dbReference type="Gene3D" id="1.10.630.10">
    <property type="entry name" value="Cytochrome P450"/>
    <property type="match status" value="1"/>
</dbReference>
<dbReference type="InterPro" id="IPR001128">
    <property type="entry name" value="Cyt_P450"/>
</dbReference>
<keyword evidence="6" id="KW-0812">Transmembrane</keyword>
<name>A0AAW1YCF6_RUBAR</name>
<dbReference type="PANTHER" id="PTHR47947:SF3">
    <property type="entry name" value="CYTOCHROME P450 81D1-LIKE"/>
    <property type="match status" value="1"/>
</dbReference>
<keyword evidence="8" id="KW-1185">Reference proteome</keyword>
<dbReference type="GO" id="GO:0004497">
    <property type="term" value="F:monooxygenase activity"/>
    <property type="evidence" value="ECO:0007669"/>
    <property type="project" value="UniProtKB-KW"/>
</dbReference>
<dbReference type="GO" id="GO:0005506">
    <property type="term" value="F:iron ion binding"/>
    <property type="evidence" value="ECO:0007669"/>
    <property type="project" value="InterPro"/>
</dbReference>
<keyword evidence="3" id="KW-0560">Oxidoreductase</keyword>
<keyword evidence="1" id="KW-0349">Heme</keyword>
<dbReference type="InterPro" id="IPR050651">
    <property type="entry name" value="Plant_Cytochrome_P450_Monoox"/>
</dbReference>
<organism evidence="7 8">
    <name type="scientific">Rubus argutus</name>
    <name type="common">Southern blackberry</name>
    <dbReference type="NCBI Taxonomy" id="59490"/>
    <lineage>
        <taxon>Eukaryota</taxon>
        <taxon>Viridiplantae</taxon>
        <taxon>Streptophyta</taxon>
        <taxon>Embryophyta</taxon>
        <taxon>Tracheophyta</taxon>
        <taxon>Spermatophyta</taxon>
        <taxon>Magnoliopsida</taxon>
        <taxon>eudicotyledons</taxon>
        <taxon>Gunneridae</taxon>
        <taxon>Pentapetalae</taxon>
        <taxon>rosids</taxon>
        <taxon>fabids</taxon>
        <taxon>Rosales</taxon>
        <taxon>Rosaceae</taxon>
        <taxon>Rosoideae</taxon>
        <taxon>Rosoideae incertae sedis</taxon>
        <taxon>Rubus</taxon>
    </lineage>
</organism>
<dbReference type="Proteomes" id="UP001457282">
    <property type="component" value="Unassembled WGS sequence"/>
</dbReference>
<keyword evidence="6" id="KW-1133">Transmembrane helix</keyword>
<sequence>METTFYYCILLFIIYIFLEKYLRKKKNRLPPSPALSVPIIGHLYLIKKPLHRTLAKLANKYGPILYLKFGSRPVVIVSSPSAAEECFTKNDIAFANRPGLLAGKHLGYNYTTLVWASYGSHWRNLRRIASLELLSSHRLQMFYGVRADEVRSLISHLFRGSRGSEFHIVDMKSTFFELTLNVIMRMIAGKRYYGEDVAQSNEAKRFEQIVRETFQLSGATNIGDFVPILKYVTANGLEKKLVILQKKRDKFMQDLIEEHRNVHSGSVSEQRSKTMVDVLLSLQGTEPEYYTDEIIRGMMQVMLSAGSDTSAGTMEWGAGLTMPKAQALVAKCRPRPIMLPLLSQL</sequence>
<keyword evidence="5" id="KW-0503">Monooxygenase</keyword>
<dbReference type="GO" id="GO:0016705">
    <property type="term" value="F:oxidoreductase activity, acting on paired donors, with incorporation or reduction of molecular oxygen"/>
    <property type="evidence" value="ECO:0007669"/>
    <property type="project" value="InterPro"/>
</dbReference>
<keyword evidence="2" id="KW-0479">Metal-binding</keyword>
<evidence type="ECO:0000256" key="4">
    <source>
        <dbReference type="ARBA" id="ARBA00023004"/>
    </source>
</evidence>
<protein>
    <submittedName>
        <fullName evidence="7">Uncharacterized protein</fullName>
    </submittedName>
</protein>
<dbReference type="EMBL" id="JBEDUW010000002">
    <property type="protein sequence ID" value="KAK9946432.1"/>
    <property type="molecule type" value="Genomic_DNA"/>
</dbReference>
<dbReference type="PRINTS" id="PR00463">
    <property type="entry name" value="EP450I"/>
</dbReference>
<proteinExistence type="predicted"/>